<accession>A0A956LW43</accession>
<name>A0A956LW43_UNCEI</name>
<organism evidence="1 2">
    <name type="scientific">Eiseniibacteriota bacterium</name>
    <dbReference type="NCBI Taxonomy" id="2212470"/>
    <lineage>
        <taxon>Bacteria</taxon>
        <taxon>Candidatus Eiseniibacteriota</taxon>
    </lineage>
</organism>
<evidence type="ECO:0000313" key="1">
    <source>
        <dbReference type="EMBL" id="MCA9726047.1"/>
    </source>
</evidence>
<evidence type="ECO:0000313" key="2">
    <source>
        <dbReference type="Proteomes" id="UP000697710"/>
    </source>
</evidence>
<dbReference type="EMBL" id="JAGQHR010000001">
    <property type="protein sequence ID" value="MCA9726047.1"/>
    <property type="molecule type" value="Genomic_DNA"/>
</dbReference>
<reference evidence="1" key="1">
    <citation type="submission" date="2020-04" db="EMBL/GenBank/DDBJ databases">
        <authorList>
            <person name="Zhang T."/>
        </authorList>
    </citation>
    <scope>NUCLEOTIDE SEQUENCE</scope>
    <source>
        <strain evidence="1">HKST-UBA01</strain>
    </source>
</reference>
<comment type="caution">
    <text evidence="1">The sequence shown here is derived from an EMBL/GenBank/DDBJ whole genome shotgun (WGS) entry which is preliminary data.</text>
</comment>
<dbReference type="Proteomes" id="UP000697710">
    <property type="component" value="Unassembled WGS sequence"/>
</dbReference>
<protein>
    <submittedName>
        <fullName evidence="1">Uncharacterized protein</fullName>
    </submittedName>
</protein>
<gene>
    <name evidence="1" type="ORF">KC729_00080</name>
</gene>
<dbReference type="AlphaFoldDB" id="A0A956LW43"/>
<reference evidence="1" key="2">
    <citation type="journal article" date="2021" name="Microbiome">
        <title>Successional dynamics and alternative stable states in a saline activated sludge microbial community over 9 years.</title>
        <authorList>
            <person name="Wang Y."/>
            <person name="Ye J."/>
            <person name="Ju F."/>
            <person name="Liu L."/>
            <person name="Boyd J.A."/>
            <person name="Deng Y."/>
            <person name="Parks D.H."/>
            <person name="Jiang X."/>
            <person name="Yin X."/>
            <person name="Woodcroft B.J."/>
            <person name="Tyson G.W."/>
            <person name="Hugenholtz P."/>
            <person name="Polz M.F."/>
            <person name="Zhang T."/>
        </authorList>
    </citation>
    <scope>NUCLEOTIDE SEQUENCE</scope>
    <source>
        <strain evidence="1">HKST-UBA01</strain>
    </source>
</reference>
<sequence length="80" mass="9188">MAKSSDMVKVEVLVEFKWDPKGHERLKMSRDPIKYELVEAGKLMQMPREKAQKWARFGRVRILNEPTQEPKTTEGSGGGN</sequence>
<proteinExistence type="predicted"/>